<dbReference type="InterPro" id="IPR025391">
    <property type="entry name" value="DUF4123"/>
</dbReference>
<proteinExistence type="predicted"/>
<reference evidence="2 3" key="1">
    <citation type="submission" date="2023-11" db="EMBL/GenBank/DDBJ databases">
        <title>Paucibacter sp. nov., isolated from fresh soil in Korea.</title>
        <authorList>
            <person name="Le N.T.T."/>
        </authorList>
    </citation>
    <scope>NUCLEOTIDE SEQUENCE [LARGE SCALE GENOMIC DNA]</scope>
    <source>
        <strain evidence="2 3">R3-3</strain>
    </source>
</reference>
<gene>
    <name evidence="2" type="ORF">SNE35_15750</name>
</gene>
<sequence>MPALSPAQLKAALWADASASVYAVMLGRCIGGLPERLAGAERAAELASYDCLWPGALKPQQRQQAPYLVELKPQSPFTDWLLFEATAGFGDWGVLLRSTRPFLALRAHCRNCGEAQLPDGSSIALEWMDPAVLRAILPLAQGDQLEDLFAPVATLVICGPQSWTFCAQQFGRLQMQEQAVQA</sequence>
<accession>A0ABU5DI47</accession>
<evidence type="ECO:0000259" key="1">
    <source>
        <dbReference type="Pfam" id="PF13503"/>
    </source>
</evidence>
<comment type="caution">
    <text evidence="2">The sequence shown here is derived from an EMBL/GenBank/DDBJ whole genome shotgun (WGS) entry which is preliminary data.</text>
</comment>
<dbReference type="Pfam" id="PF13503">
    <property type="entry name" value="DUF4123"/>
    <property type="match status" value="1"/>
</dbReference>
<dbReference type="RefSeq" id="WP_320423878.1">
    <property type="nucleotide sequence ID" value="NZ_JAXCLA010000005.1"/>
</dbReference>
<keyword evidence="3" id="KW-1185">Reference proteome</keyword>
<feature type="domain" description="DUF4123" evidence="1">
    <location>
        <begin position="41"/>
        <end position="145"/>
    </location>
</feature>
<protein>
    <submittedName>
        <fullName evidence="2">DUF4123 domain-containing protein</fullName>
    </submittedName>
</protein>
<name>A0ABU5DI47_9BURK</name>
<evidence type="ECO:0000313" key="2">
    <source>
        <dbReference type="EMBL" id="MDY0745975.1"/>
    </source>
</evidence>
<organism evidence="2 3">
    <name type="scientific">Roseateles agri</name>
    <dbReference type="NCBI Taxonomy" id="3098619"/>
    <lineage>
        <taxon>Bacteria</taxon>
        <taxon>Pseudomonadati</taxon>
        <taxon>Pseudomonadota</taxon>
        <taxon>Betaproteobacteria</taxon>
        <taxon>Burkholderiales</taxon>
        <taxon>Sphaerotilaceae</taxon>
        <taxon>Roseateles</taxon>
    </lineage>
</organism>
<dbReference type="Proteomes" id="UP001285263">
    <property type="component" value="Unassembled WGS sequence"/>
</dbReference>
<dbReference type="EMBL" id="JAXCLA010000005">
    <property type="protein sequence ID" value="MDY0745975.1"/>
    <property type="molecule type" value="Genomic_DNA"/>
</dbReference>
<evidence type="ECO:0000313" key="3">
    <source>
        <dbReference type="Proteomes" id="UP001285263"/>
    </source>
</evidence>